<evidence type="ECO:0000313" key="3">
    <source>
        <dbReference type="EMBL" id="GEN10557.1"/>
    </source>
</evidence>
<evidence type="ECO:0000313" key="6">
    <source>
        <dbReference type="Proteomes" id="UP000321514"/>
    </source>
</evidence>
<gene>
    <name evidence="3" type="ORF">MFU01_55940</name>
    <name evidence="4" type="ORF">SAMN05443572_103273</name>
</gene>
<protein>
    <submittedName>
        <fullName evidence="3">UDP-glucose 4-epimerase</fullName>
    </submittedName>
</protein>
<evidence type="ECO:0000256" key="1">
    <source>
        <dbReference type="ARBA" id="ARBA00007637"/>
    </source>
</evidence>
<dbReference type="OrthoDB" id="9802815at2"/>
<dbReference type="STRING" id="1334629.MFUL124B02_23880"/>
<dbReference type="Proteomes" id="UP000321514">
    <property type="component" value="Unassembled WGS sequence"/>
</dbReference>
<evidence type="ECO:0000313" key="5">
    <source>
        <dbReference type="Proteomes" id="UP000183760"/>
    </source>
</evidence>
<dbReference type="Proteomes" id="UP000183760">
    <property type="component" value="Unassembled WGS sequence"/>
</dbReference>
<name>A0A511T936_MYXFU</name>
<dbReference type="InterPro" id="IPR036291">
    <property type="entry name" value="NAD(P)-bd_dom_sf"/>
</dbReference>
<dbReference type="RefSeq" id="WP_046714082.1">
    <property type="nucleotide sequence ID" value="NZ_BJXR01000039.1"/>
</dbReference>
<dbReference type="SUPFAM" id="SSF51735">
    <property type="entry name" value="NAD(P)-binding Rossmann-fold domains"/>
    <property type="match status" value="1"/>
</dbReference>
<dbReference type="Gene3D" id="3.40.50.720">
    <property type="entry name" value="NAD(P)-binding Rossmann-like Domain"/>
    <property type="match status" value="1"/>
</dbReference>
<sequence length="313" mass="33653">MKVLVTGGAGFIGSHVCDEFLRGGHEVIALDDLSGGRKENLDPRVRLAVHDIRSREASELIKAEKPDVLCHLAAQMDVRRSVDDPGFDADVNIRGMLNLLEAARVSGVKKVIFSSTGGAIYGEQDVFPAPESHATRPVSPYGVSKAAGELYLGYYKAQYGLPYVALRYANVYGPRQNPHGEAGVVAIFCQRLLSGQGCTIFGEGKQTRDFVFGPDVARANRLAFEKDYVGAINIGTGVETDINRLYGLLAEAAGSSAPAAHAPGKPGEQLRSCIDNSLAKKVLGWEPTVDLREGARRTVAYFREKAEPGRAHG</sequence>
<evidence type="ECO:0000259" key="2">
    <source>
        <dbReference type="Pfam" id="PF01370"/>
    </source>
</evidence>
<reference evidence="4 5" key="1">
    <citation type="submission" date="2016-10" db="EMBL/GenBank/DDBJ databases">
        <authorList>
            <person name="Varghese N."/>
            <person name="Submissions S."/>
        </authorList>
    </citation>
    <scope>NUCLEOTIDE SEQUENCE [LARGE SCALE GENOMIC DNA]</scope>
    <source>
        <strain evidence="4 5">DSM 16525</strain>
    </source>
</reference>
<dbReference type="PANTHER" id="PTHR43000">
    <property type="entry name" value="DTDP-D-GLUCOSE 4,6-DEHYDRATASE-RELATED"/>
    <property type="match status" value="1"/>
</dbReference>
<feature type="domain" description="NAD-dependent epimerase/dehydratase" evidence="2">
    <location>
        <begin position="3"/>
        <end position="235"/>
    </location>
</feature>
<comment type="similarity">
    <text evidence="1">Belongs to the NAD(P)-dependent epimerase/dehydratase family.</text>
</comment>
<dbReference type="AlphaFoldDB" id="A0A511T936"/>
<proteinExistence type="inferred from homology"/>
<organism evidence="3 6">
    <name type="scientific">Myxococcus fulvus</name>
    <dbReference type="NCBI Taxonomy" id="33"/>
    <lineage>
        <taxon>Bacteria</taxon>
        <taxon>Pseudomonadati</taxon>
        <taxon>Myxococcota</taxon>
        <taxon>Myxococcia</taxon>
        <taxon>Myxococcales</taxon>
        <taxon>Cystobacterineae</taxon>
        <taxon>Myxococcaceae</taxon>
        <taxon>Myxococcus</taxon>
    </lineage>
</organism>
<dbReference type="EMBL" id="FOIB01000003">
    <property type="protein sequence ID" value="SET79860.1"/>
    <property type="molecule type" value="Genomic_DNA"/>
</dbReference>
<reference evidence="3 6" key="2">
    <citation type="submission" date="2019-07" db="EMBL/GenBank/DDBJ databases">
        <title>Whole genome shotgun sequence of Myxococcus fulvus NBRC 100333.</title>
        <authorList>
            <person name="Hosoyama A."/>
            <person name="Uohara A."/>
            <person name="Ohji S."/>
            <person name="Ichikawa N."/>
        </authorList>
    </citation>
    <scope>NUCLEOTIDE SEQUENCE [LARGE SCALE GENOMIC DNA]</scope>
    <source>
        <strain evidence="3 6">NBRC 100333</strain>
    </source>
</reference>
<dbReference type="Pfam" id="PF01370">
    <property type="entry name" value="Epimerase"/>
    <property type="match status" value="1"/>
</dbReference>
<comment type="caution">
    <text evidence="3">The sequence shown here is derived from an EMBL/GenBank/DDBJ whole genome shotgun (WGS) entry which is preliminary data.</text>
</comment>
<dbReference type="Gene3D" id="3.90.25.10">
    <property type="entry name" value="UDP-galactose 4-epimerase, domain 1"/>
    <property type="match status" value="1"/>
</dbReference>
<dbReference type="EMBL" id="BJXR01000039">
    <property type="protein sequence ID" value="GEN10557.1"/>
    <property type="molecule type" value="Genomic_DNA"/>
</dbReference>
<dbReference type="InterPro" id="IPR001509">
    <property type="entry name" value="Epimerase_deHydtase"/>
</dbReference>
<evidence type="ECO:0000313" key="4">
    <source>
        <dbReference type="EMBL" id="SET79860.1"/>
    </source>
</evidence>
<accession>A0A511T936</accession>
<keyword evidence="5" id="KW-1185">Reference proteome</keyword>